<dbReference type="PANTHER" id="PTHR43133">
    <property type="entry name" value="RNA POLYMERASE ECF-TYPE SIGMA FACTO"/>
    <property type="match status" value="1"/>
</dbReference>
<accession>A0A0F6W7L2</accession>
<dbReference type="InterPro" id="IPR013249">
    <property type="entry name" value="RNA_pol_sigma70_r4_t2"/>
</dbReference>
<proteinExistence type="inferred from homology"/>
<reference evidence="9 10" key="1">
    <citation type="submission" date="2015-03" db="EMBL/GenBank/DDBJ databases">
        <title>Genome assembly of Sandaracinus amylolyticus DSM 53668.</title>
        <authorList>
            <person name="Sharma G."/>
            <person name="Subramanian S."/>
        </authorList>
    </citation>
    <scope>NUCLEOTIDE SEQUENCE [LARGE SCALE GENOMIC DNA]</scope>
    <source>
        <strain evidence="9 10">DSM 53668</strain>
    </source>
</reference>
<dbReference type="SUPFAM" id="SSF88946">
    <property type="entry name" value="Sigma2 domain of RNA polymerase sigma factors"/>
    <property type="match status" value="1"/>
</dbReference>
<dbReference type="InterPro" id="IPR036388">
    <property type="entry name" value="WH-like_DNA-bd_sf"/>
</dbReference>
<dbReference type="InterPro" id="IPR039425">
    <property type="entry name" value="RNA_pol_sigma-70-like"/>
</dbReference>
<dbReference type="EMBL" id="CP011125">
    <property type="protein sequence ID" value="AKF09467.1"/>
    <property type="molecule type" value="Genomic_DNA"/>
</dbReference>
<dbReference type="InterPro" id="IPR000838">
    <property type="entry name" value="RNA_pol_sigma70_ECF_CS"/>
</dbReference>
<protein>
    <recommendedName>
        <fullName evidence="6">RNA polymerase sigma factor</fullName>
    </recommendedName>
</protein>
<dbReference type="GO" id="GO:0006352">
    <property type="term" value="P:DNA-templated transcription initiation"/>
    <property type="evidence" value="ECO:0007669"/>
    <property type="project" value="InterPro"/>
</dbReference>
<dbReference type="GO" id="GO:0003677">
    <property type="term" value="F:DNA binding"/>
    <property type="evidence" value="ECO:0007669"/>
    <property type="project" value="UniProtKB-KW"/>
</dbReference>
<dbReference type="STRING" id="927083.DB32_006616"/>
<evidence type="ECO:0000313" key="9">
    <source>
        <dbReference type="EMBL" id="AKF09467.1"/>
    </source>
</evidence>
<evidence type="ECO:0000256" key="3">
    <source>
        <dbReference type="ARBA" id="ARBA00023082"/>
    </source>
</evidence>
<evidence type="ECO:0000313" key="10">
    <source>
        <dbReference type="Proteomes" id="UP000034883"/>
    </source>
</evidence>
<dbReference type="CDD" id="cd06171">
    <property type="entry name" value="Sigma70_r4"/>
    <property type="match status" value="1"/>
</dbReference>
<dbReference type="PANTHER" id="PTHR43133:SF8">
    <property type="entry name" value="RNA POLYMERASE SIGMA FACTOR HI_1459-RELATED"/>
    <property type="match status" value="1"/>
</dbReference>
<evidence type="ECO:0000259" key="7">
    <source>
        <dbReference type="Pfam" id="PF04542"/>
    </source>
</evidence>
<keyword evidence="5 6" id="KW-0804">Transcription</keyword>
<dbReference type="AlphaFoldDB" id="A0A0F6W7L2"/>
<feature type="domain" description="RNA polymerase sigma factor 70 region 4 type 2" evidence="8">
    <location>
        <begin position="124"/>
        <end position="171"/>
    </location>
</feature>
<name>A0A0F6W7L2_9BACT</name>
<keyword evidence="4 6" id="KW-0238">DNA-binding</keyword>
<keyword evidence="2 6" id="KW-0805">Transcription regulation</keyword>
<gene>
    <name evidence="9" type="ORF">DB32_006616</name>
</gene>
<evidence type="ECO:0000256" key="5">
    <source>
        <dbReference type="ARBA" id="ARBA00023163"/>
    </source>
</evidence>
<dbReference type="Pfam" id="PF08281">
    <property type="entry name" value="Sigma70_r4_2"/>
    <property type="match status" value="1"/>
</dbReference>
<evidence type="ECO:0000256" key="4">
    <source>
        <dbReference type="ARBA" id="ARBA00023125"/>
    </source>
</evidence>
<dbReference type="Gene3D" id="1.10.10.10">
    <property type="entry name" value="Winged helix-like DNA-binding domain superfamily/Winged helix DNA-binding domain"/>
    <property type="match status" value="1"/>
</dbReference>
<evidence type="ECO:0000256" key="1">
    <source>
        <dbReference type="ARBA" id="ARBA00010641"/>
    </source>
</evidence>
<evidence type="ECO:0000256" key="6">
    <source>
        <dbReference type="RuleBase" id="RU000716"/>
    </source>
</evidence>
<keyword evidence="10" id="KW-1185">Reference proteome</keyword>
<dbReference type="Pfam" id="PF04542">
    <property type="entry name" value="Sigma70_r2"/>
    <property type="match status" value="1"/>
</dbReference>
<dbReference type="NCBIfam" id="TIGR02937">
    <property type="entry name" value="sigma70-ECF"/>
    <property type="match status" value="1"/>
</dbReference>
<dbReference type="GO" id="GO:0016987">
    <property type="term" value="F:sigma factor activity"/>
    <property type="evidence" value="ECO:0007669"/>
    <property type="project" value="UniProtKB-KW"/>
</dbReference>
<feature type="domain" description="RNA polymerase sigma-70 region 2" evidence="7">
    <location>
        <begin position="23"/>
        <end position="92"/>
    </location>
</feature>
<sequence length="196" mass="21478">MDQEERALLTRAAAGDDAAVRRLYRDHVDRVFRTVARILGSSDPDVEDVVQQTFLAALDGADRFDGRSKLSTWIIGIATRRALDQARDRWRRSRWQRVTEWVGLGRAAGRPDDTHDSKSLAEWALAKLTPDQRTVFVLHEVEGHTLAEVSAMTGTGISTLHARLVAGRKRLDAALASIGAETNSLPGGGGDDHDAT</sequence>
<dbReference type="InterPro" id="IPR014284">
    <property type="entry name" value="RNA_pol_sigma-70_dom"/>
</dbReference>
<evidence type="ECO:0000259" key="8">
    <source>
        <dbReference type="Pfam" id="PF08281"/>
    </source>
</evidence>
<dbReference type="KEGG" id="samy:DB32_006616"/>
<dbReference type="InterPro" id="IPR007627">
    <property type="entry name" value="RNA_pol_sigma70_r2"/>
</dbReference>
<dbReference type="PROSITE" id="PS01063">
    <property type="entry name" value="SIGMA70_ECF"/>
    <property type="match status" value="1"/>
</dbReference>
<dbReference type="SUPFAM" id="SSF88659">
    <property type="entry name" value="Sigma3 and sigma4 domains of RNA polymerase sigma factors"/>
    <property type="match status" value="1"/>
</dbReference>
<dbReference type="InterPro" id="IPR013324">
    <property type="entry name" value="RNA_pol_sigma_r3/r4-like"/>
</dbReference>
<keyword evidence="3 6" id="KW-0731">Sigma factor</keyword>
<dbReference type="Proteomes" id="UP000034883">
    <property type="component" value="Chromosome"/>
</dbReference>
<comment type="similarity">
    <text evidence="1 6">Belongs to the sigma-70 factor family. ECF subfamily.</text>
</comment>
<dbReference type="Gene3D" id="1.10.1740.10">
    <property type="match status" value="1"/>
</dbReference>
<evidence type="ECO:0000256" key="2">
    <source>
        <dbReference type="ARBA" id="ARBA00023015"/>
    </source>
</evidence>
<organism evidence="9 10">
    <name type="scientific">Sandaracinus amylolyticus</name>
    <dbReference type="NCBI Taxonomy" id="927083"/>
    <lineage>
        <taxon>Bacteria</taxon>
        <taxon>Pseudomonadati</taxon>
        <taxon>Myxococcota</taxon>
        <taxon>Polyangia</taxon>
        <taxon>Polyangiales</taxon>
        <taxon>Sandaracinaceae</taxon>
        <taxon>Sandaracinus</taxon>
    </lineage>
</organism>
<dbReference type="InterPro" id="IPR013325">
    <property type="entry name" value="RNA_pol_sigma_r2"/>
</dbReference>